<evidence type="ECO:0000256" key="1">
    <source>
        <dbReference type="SAM" id="SignalP"/>
    </source>
</evidence>
<dbReference type="GO" id="GO:0055085">
    <property type="term" value="P:transmembrane transport"/>
    <property type="evidence" value="ECO:0007669"/>
    <property type="project" value="InterPro"/>
</dbReference>
<evidence type="ECO:0000313" key="3">
    <source>
        <dbReference type="EMBL" id="PWJ40048.1"/>
    </source>
</evidence>
<evidence type="ECO:0000259" key="2">
    <source>
        <dbReference type="PROSITE" id="PS52015"/>
    </source>
</evidence>
<reference evidence="3 4" key="1">
    <citation type="submission" date="2018-03" db="EMBL/GenBank/DDBJ databases">
        <title>Genomic Encyclopedia of Archaeal and Bacterial Type Strains, Phase II (KMG-II): from individual species to whole genera.</title>
        <authorList>
            <person name="Goeker M."/>
        </authorList>
    </citation>
    <scope>NUCLEOTIDE SEQUENCE [LARGE SCALE GENOMIC DNA]</scope>
    <source>
        <strain evidence="3 4">DSM 28229</strain>
    </source>
</reference>
<dbReference type="OrthoDB" id="9812355at2"/>
<protein>
    <submittedName>
        <fullName evidence="3">TonB-like protein</fullName>
    </submittedName>
</protein>
<feature type="domain" description="TonB C-terminal" evidence="2">
    <location>
        <begin position="189"/>
        <end position="279"/>
    </location>
</feature>
<dbReference type="RefSeq" id="WP_109620423.1">
    <property type="nucleotide sequence ID" value="NZ_QGDO01000005.1"/>
</dbReference>
<dbReference type="SUPFAM" id="SSF74653">
    <property type="entry name" value="TolA/TonB C-terminal domain"/>
    <property type="match status" value="1"/>
</dbReference>
<gene>
    <name evidence="3" type="ORF">BC781_105111</name>
</gene>
<keyword evidence="4" id="KW-1185">Reference proteome</keyword>
<sequence length="279" mass="32461">MKYLLLFKLLLFSTTLFAQNIIYYDQFFSTKAEEQTDYSMEFIQVDSSWNVNRYENGEKTKTYFIQNQLSTQAKVERFITYIDNNLASFYRKPSYKSITAEISQYENGRVVLKSIYNGKDLKCLLALDGNGNNTLVDGNGIFETIDSNFPNDKFHCIYKDSVITDQYSVRIIQQDTIYNSVDLMATPKEGLQLFLKKLSKQLRYPLKQRLTGKEALIYITFIVDENGQLNSFRQLGKQNLGFEQKTIKKLSKLPTWNPAIKNGRTVKTRLILPIQFKLI</sequence>
<feature type="signal peptide" evidence="1">
    <location>
        <begin position="1"/>
        <end position="18"/>
    </location>
</feature>
<dbReference type="EMBL" id="QGDO01000005">
    <property type="protein sequence ID" value="PWJ40048.1"/>
    <property type="molecule type" value="Genomic_DNA"/>
</dbReference>
<dbReference type="PROSITE" id="PS52015">
    <property type="entry name" value="TONB_CTD"/>
    <property type="match status" value="1"/>
</dbReference>
<name>A0A315Z6K1_SEDFL</name>
<dbReference type="Proteomes" id="UP000245535">
    <property type="component" value="Unassembled WGS sequence"/>
</dbReference>
<dbReference type="AlphaFoldDB" id="A0A315Z6K1"/>
<accession>A0A315Z6K1</accession>
<keyword evidence="1" id="KW-0732">Signal</keyword>
<feature type="chain" id="PRO_5016255058" evidence="1">
    <location>
        <begin position="19"/>
        <end position="279"/>
    </location>
</feature>
<dbReference type="InterPro" id="IPR037682">
    <property type="entry name" value="TonB_C"/>
</dbReference>
<proteinExistence type="predicted"/>
<comment type="caution">
    <text evidence="3">The sequence shown here is derived from an EMBL/GenBank/DDBJ whole genome shotgun (WGS) entry which is preliminary data.</text>
</comment>
<dbReference type="Gene3D" id="3.30.1150.10">
    <property type="match status" value="1"/>
</dbReference>
<evidence type="ECO:0000313" key="4">
    <source>
        <dbReference type="Proteomes" id="UP000245535"/>
    </source>
</evidence>
<dbReference type="Pfam" id="PF03544">
    <property type="entry name" value="TonB_C"/>
    <property type="match status" value="1"/>
</dbReference>
<organism evidence="3 4">
    <name type="scientific">Sediminitomix flava</name>
    <dbReference type="NCBI Taxonomy" id="379075"/>
    <lineage>
        <taxon>Bacteria</taxon>
        <taxon>Pseudomonadati</taxon>
        <taxon>Bacteroidota</taxon>
        <taxon>Cytophagia</taxon>
        <taxon>Cytophagales</taxon>
        <taxon>Flammeovirgaceae</taxon>
        <taxon>Sediminitomix</taxon>
    </lineage>
</organism>